<proteinExistence type="predicted"/>
<sequence>MIYVESTVLYEVAAIHSRYEANNAPIPDVALLLVGKSFNYGLASPHNFDFAIAIQESAELVCRNGNLDASFLTEKIEHCKLLGSSPIGYALFADAINESVLSFLEQSSKVLKLKFLLLFPFNFNLNEMKIYEIPNDIQNIRSGKCASIPFEITEYPSGYSSALQTLSQLDSTENEDSINANSQRFTVKKLQSCASHLRNKLEDLSQFSLTDLSSISHACRLLDSMDVPSDTYLNEKLQVNMICNLQKLLHCTNLIEKYSNYVAA</sequence>
<dbReference type="OMA" id="KYSNYVA"/>
<dbReference type="RefSeq" id="XP_013025859.1">
    <property type="nucleotide sequence ID" value="XM_013170405.1"/>
</dbReference>
<dbReference type="EMBL" id="KE546996">
    <property type="protein sequence ID" value="EPY49321.1"/>
    <property type="molecule type" value="Genomic_DNA"/>
</dbReference>
<protein>
    <submittedName>
        <fullName evidence="1">Uncharacterized protein</fullName>
    </submittedName>
</protein>
<accession>S9X6F4</accession>
<dbReference type="OrthoDB" id="5369549at2759"/>
<evidence type="ECO:0000313" key="2">
    <source>
        <dbReference type="Proteomes" id="UP000015464"/>
    </source>
</evidence>
<gene>
    <name evidence="1" type="ORF">SPOG_04329</name>
</gene>
<keyword evidence="2" id="KW-1185">Reference proteome</keyword>
<name>S9X6F4_SCHCR</name>
<evidence type="ECO:0000313" key="1">
    <source>
        <dbReference type="EMBL" id="EPY49321.1"/>
    </source>
</evidence>
<dbReference type="HOGENOM" id="CLU_1054331_0_0_1"/>
<organism evidence="1 2">
    <name type="scientific">Schizosaccharomyces cryophilus (strain OY26 / ATCC MYA-4695 / CBS 11777 / NBRC 106824 / NRRL Y48691)</name>
    <name type="common">Fission yeast</name>
    <dbReference type="NCBI Taxonomy" id="653667"/>
    <lineage>
        <taxon>Eukaryota</taxon>
        <taxon>Fungi</taxon>
        <taxon>Dikarya</taxon>
        <taxon>Ascomycota</taxon>
        <taxon>Taphrinomycotina</taxon>
        <taxon>Schizosaccharomycetes</taxon>
        <taxon>Schizosaccharomycetales</taxon>
        <taxon>Schizosaccharomycetaceae</taxon>
        <taxon>Schizosaccharomyces</taxon>
    </lineage>
</organism>
<dbReference type="AlphaFoldDB" id="S9X6F4"/>
<dbReference type="GeneID" id="25038642"/>
<dbReference type="Proteomes" id="UP000015464">
    <property type="component" value="Unassembled WGS sequence"/>
</dbReference>
<reference evidence="1 2" key="1">
    <citation type="journal article" date="2011" name="Science">
        <title>Comparative functional genomics of the fission yeasts.</title>
        <authorList>
            <person name="Rhind N."/>
            <person name="Chen Z."/>
            <person name="Yassour M."/>
            <person name="Thompson D.A."/>
            <person name="Haas B.J."/>
            <person name="Habib N."/>
            <person name="Wapinski I."/>
            <person name="Roy S."/>
            <person name="Lin M.F."/>
            <person name="Heiman D.I."/>
            <person name="Young S.K."/>
            <person name="Furuya K."/>
            <person name="Guo Y."/>
            <person name="Pidoux A."/>
            <person name="Chen H.M."/>
            <person name="Robbertse B."/>
            <person name="Goldberg J.M."/>
            <person name="Aoki K."/>
            <person name="Bayne E.H."/>
            <person name="Berlin A.M."/>
            <person name="Desjardins C.A."/>
            <person name="Dobbs E."/>
            <person name="Dukaj L."/>
            <person name="Fan L."/>
            <person name="FitzGerald M.G."/>
            <person name="French C."/>
            <person name="Gujja S."/>
            <person name="Hansen K."/>
            <person name="Keifenheim D."/>
            <person name="Levin J.Z."/>
            <person name="Mosher R.A."/>
            <person name="Mueller C.A."/>
            <person name="Pfiffner J."/>
            <person name="Priest M."/>
            <person name="Russ C."/>
            <person name="Smialowska A."/>
            <person name="Swoboda P."/>
            <person name="Sykes S.M."/>
            <person name="Vaughn M."/>
            <person name="Vengrova S."/>
            <person name="Yoder R."/>
            <person name="Zeng Q."/>
            <person name="Allshire R."/>
            <person name="Baulcombe D."/>
            <person name="Birren B.W."/>
            <person name="Brown W."/>
            <person name="Ekwall K."/>
            <person name="Kellis M."/>
            <person name="Leatherwood J."/>
            <person name="Levin H."/>
            <person name="Margalit H."/>
            <person name="Martienssen R."/>
            <person name="Nieduszynski C.A."/>
            <person name="Spatafora J.W."/>
            <person name="Friedman N."/>
            <person name="Dalgaard J.Z."/>
            <person name="Baumann P."/>
            <person name="Niki H."/>
            <person name="Regev A."/>
            <person name="Nusbaum C."/>
        </authorList>
    </citation>
    <scope>NUCLEOTIDE SEQUENCE [LARGE SCALE GENOMIC DNA]</scope>
    <source>
        <strain evidence="2">OY26 / ATCC MYA-4695 / CBS 11777 / NBRC 106824 / NRRL Y48691</strain>
    </source>
</reference>